<dbReference type="InterPro" id="IPR036116">
    <property type="entry name" value="FN3_sf"/>
</dbReference>
<dbReference type="Gene3D" id="2.60.40.4270">
    <property type="entry name" value="Listeria-Bacteroides repeat domain"/>
    <property type="match status" value="2"/>
</dbReference>
<dbReference type="Gene3D" id="3.40.33.10">
    <property type="entry name" value="CAP"/>
    <property type="match status" value="1"/>
</dbReference>
<dbReference type="InterPro" id="IPR035940">
    <property type="entry name" value="CAP_sf"/>
</dbReference>
<evidence type="ECO:0000313" key="2">
    <source>
        <dbReference type="EMBL" id="EMZ29658.1"/>
    </source>
</evidence>
<accession>N2AT80</accession>
<evidence type="ECO:0000256" key="1">
    <source>
        <dbReference type="ARBA" id="ARBA00004196"/>
    </source>
</evidence>
<dbReference type="Pfam" id="PF09479">
    <property type="entry name" value="Flg_new"/>
    <property type="match status" value="2"/>
</dbReference>
<evidence type="ECO:0008006" key="4">
    <source>
        <dbReference type="Google" id="ProtNLM"/>
    </source>
</evidence>
<evidence type="ECO:0000313" key="3">
    <source>
        <dbReference type="Proteomes" id="UP000012589"/>
    </source>
</evidence>
<dbReference type="EMBL" id="AQFT01000056">
    <property type="protein sequence ID" value="EMZ29658.1"/>
    <property type="molecule type" value="Genomic_DNA"/>
</dbReference>
<organism evidence="2 3">
    <name type="scientific">Eubacterium plexicaudatum ASF492</name>
    <dbReference type="NCBI Taxonomy" id="1235802"/>
    <lineage>
        <taxon>Bacteria</taxon>
        <taxon>Bacillati</taxon>
        <taxon>Bacillota</taxon>
        <taxon>Clostridia</taxon>
        <taxon>Eubacteriales</taxon>
        <taxon>Eubacteriaceae</taxon>
        <taxon>Eubacterium</taxon>
    </lineage>
</organism>
<reference evidence="2 3" key="1">
    <citation type="journal article" date="2014" name="Genome Announc.">
        <title>Draft genome sequences of the altered schaedler flora, a defined bacterial community from gnotobiotic mice.</title>
        <authorList>
            <person name="Wannemuehler M.J."/>
            <person name="Overstreet A.M."/>
            <person name="Ward D.V."/>
            <person name="Phillips G.J."/>
        </authorList>
    </citation>
    <scope>NUCLEOTIDE SEQUENCE [LARGE SCALE GENOMIC DNA]</scope>
    <source>
        <strain evidence="2 3">ASF492</strain>
    </source>
</reference>
<gene>
    <name evidence="2" type="ORF">C823_01750</name>
</gene>
<dbReference type="PATRIC" id="fig|1235802.3.peg.1851"/>
<dbReference type="NCBIfam" id="TIGR02543">
    <property type="entry name" value="List_Bact_rpt"/>
    <property type="match status" value="1"/>
</dbReference>
<dbReference type="OrthoDB" id="1766522at2"/>
<dbReference type="GO" id="GO:0030313">
    <property type="term" value="C:cell envelope"/>
    <property type="evidence" value="ECO:0007669"/>
    <property type="project" value="UniProtKB-SubCell"/>
</dbReference>
<dbReference type="Gene3D" id="2.60.40.10">
    <property type="entry name" value="Immunoglobulins"/>
    <property type="match status" value="1"/>
</dbReference>
<protein>
    <recommendedName>
        <fullName evidence="4">Fibronectin type-III domain-containing protein</fullName>
    </recommendedName>
</protein>
<keyword evidence="3" id="KW-1185">Reference proteome</keyword>
<dbReference type="eggNOG" id="COG2340">
    <property type="taxonomic scope" value="Bacteria"/>
</dbReference>
<dbReference type="HOGENOM" id="CLU_409245_0_0_9"/>
<dbReference type="eggNOG" id="COG5492">
    <property type="taxonomic scope" value="Bacteria"/>
</dbReference>
<dbReference type="STRING" id="1235802.C823_01750"/>
<dbReference type="AlphaFoldDB" id="N2AT80"/>
<dbReference type="SUPFAM" id="SSF49265">
    <property type="entry name" value="Fibronectin type III"/>
    <property type="match status" value="1"/>
</dbReference>
<proteinExistence type="predicted"/>
<dbReference type="InterPro" id="IPR013783">
    <property type="entry name" value="Ig-like_fold"/>
</dbReference>
<dbReference type="InterPro" id="IPR013378">
    <property type="entry name" value="InlB-like_B-rpt"/>
</dbReference>
<dbReference type="InterPro" id="IPR042229">
    <property type="entry name" value="Listeria/Bacterioides_rpt_sf"/>
</dbReference>
<dbReference type="Gene3D" id="2.60.40.3630">
    <property type="match status" value="1"/>
</dbReference>
<comment type="subcellular location">
    <subcellularLocation>
        <location evidence="1">Cell envelope</location>
    </subcellularLocation>
</comment>
<dbReference type="Proteomes" id="UP000012589">
    <property type="component" value="Unassembled WGS sequence"/>
</dbReference>
<name>N2AT80_9FIRM</name>
<sequence length="671" mass="73597">MNLLYKKKHSLLFTLSMFAVIMTAILLGYGRMQAHAASQGLNVRYRTQQEIRSYVAANHAGISDNFSFTSNPYVELPYDAGRLSDATQQSALNMLNQIRYIAGISDNVSINSTYCEYAQAAALINYLNGQISHNPSRPYSMGNTLYQTALRGATGSNNSWATWGSRGLNETILTDWMGGAESTDIASLEERRYLLNPQMRQTGFGVVSGLKGTFSSAYVADSTNTLSYETGVAWPARTMPVEYFSANYPWSFSLGHAVNANDIQVTLMRYRDYKTWRFSNSSADGDFYVNNNTYGQAGCIIFRPSLQSIGEYKSGDTFSVSITGAGTAIAYNVEFFNLGLPRITYTVSFNSQGGSPVSPVVVSELGTISPLPTTTKANAQFLGWYTAQNGQGTKLTDTTIINKNATYYAHWSDTKALTGLSVSYNGLKYAGANVSDGLVVQANYSNGTSERVYSYSVSQRTLTTGTNRIVVSYNGVSQTIDINVGGTSGEVTDPTPVPGDNQVFYEIFFHANGGTNLNYQKISLAVGDEIDALPTVERANYRFKGWYTKASGGRKVSKSTIPNAECVLYAQWVRITKPSQVAAPSFASNQNGQLKVKVDAVSGAEGYEIRYSTSKDFSTNVKKVSTYYTSKTLKNLQRGKIYYIKVRAYKVDSMDRKVYGKYSAIRGVKVS</sequence>
<comment type="caution">
    <text evidence="2">The sequence shown here is derived from an EMBL/GenBank/DDBJ whole genome shotgun (WGS) entry which is preliminary data.</text>
</comment>